<evidence type="ECO:0000313" key="1">
    <source>
        <dbReference type="EMBL" id="BAD95033.1"/>
    </source>
</evidence>
<dbReference type="AlphaFoldDB" id="Q56Z55"/>
<accession>Q56Z55</accession>
<protein>
    <submittedName>
        <fullName evidence="1">Uncharacterized protein</fullName>
    </submittedName>
</protein>
<reference evidence="1" key="1">
    <citation type="submission" date="2005-03" db="EMBL/GenBank/DDBJ databases">
        <title>Large-scale analysis of RIKEN Arabidopsis full-length (RAFL) cDNAs.</title>
        <authorList>
            <person name="Totoki Y."/>
            <person name="Seki M."/>
            <person name="Ishida J."/>
            <person name="Nakajima M."/>
            <person name="Enju A."/>
            <person name="Kamiya A."/>
            <person name="Narusaka M."/>
            <person name="Shin-i T."/>
            <person name="Nakagawa M."/>
            <person name="Sakamoto N."/>
            <person name="Oishi K."/>
            <person name="Kohara Y."/>
            <person name="Kobayashi M."/>
            <person name="Toyoda A."/>
            <person name="Sakaki Y."/>
            <person name="Sakurai T."/>
            <person name="Iida K."/>
            <person name="Akiyama K."/>
            <person name="Satou M."/>
            <person name="Toyoda T."/>
            <person name="Konagaya A."/>
            <person name="Carninci P."/>
            <person name="Kawai J."/>
            <person name="Hayashizaki Y."/>
            <person name="Shinozaki K."/>
        </authorList>
    </citation>
    <scope>NUCLEOTIDE SEQUENCE</scope>
</reference>
<dbReference type="EMBL" id="AK221114">
    <property type="protein sequence ID" value="BAD95033.1"/>
    <property type="molecule type" value="mRNA"/>
</dbReference>
<proteinExistence type="evidence at transcript level"/>
<sequence>MTLHLRSRVVDFDFGNVVSY</sequence>
<organism evidence="1">
    <name type="scientific">Arabidopsis thaliana</name>
    <name type="common">Mouse-ear cress</name>
    <dbReference type="NCBI Taxonomy" id="3702"/>
    <lineage>
        <taxon>Eukaryota</taxon>
        <taxon>Viridiplantae</taxon>
        <taxon>Streptophyta</taxon>
        <taxon>Embryophyta</taxon>
        <taxon>Tracheophyta</taxon>
        <taxon>Spermatophyta</taxon>
        <taxon>Magnoliopsida</taxon>
        <taxon>eudicotyledons</taxon>
        <taxon>Gunneridae</taxon>
        <taxon>Pentapetalae</taxon>
        <taxon>rosids</taxon>
        <taxon>malvids</taxon>
        <taxon>Brassicales</taxon>
        <taxon>Brassicaceae</taxon>
        <taxon>Camelineae</taxon>
        <taxon>Arabidopsis</taxon>
    </lineage>
</organism>
<name>Q56Z55_ARATH</name>